<name>A0A7W6A6J6_9CAUL</name>
<reference evidence="1 2" key="1">
    <citation type="submission" date="2020-08" db="EMBL/GenBank/DDBJ databases">
        <title>Genomic Encyclopedia of Type Strains, Phase IV (KMG-IV): sequencing the most valuable type-strain genomes for metagenomic binning, comparative biology and taxonomic classification.</title>
        <authorList>
            <person name="Goeker M."/>
        </authorList>
    </citation>
    <scope>NUCLEOTIDE SEQUENCE [LARGE SCALE GENOMIC DNA]</scope>
    <source>
        <strain evidence="1 2">DSM 14878</strain>
    </source>
</reference>
<protein>
    <submittedName>
        <fullName evidence="1">Uncharacterized protein</fullName>
    </submittedName>
</protein>
<dbReference type="RefSeq" id="WP_183197700.1">
    <property type="nucleotide sequence ID" value="NZ_JACIDA010000002.1"/>
</dbReference>
<evidence type="ECO:0000313" key="1">
    <source>
        <dbReference type="EMBL" id="MBB3873171.1"/>
    </source>
</evidence>
<dbReference type="EMBL" id="JACIDA010000002">
    <property type="protein sequence ID" value="MBB3873171.1"/>
    <property type="molecule type" value="Genomic_DNA"/>
</dbReference>
<accession>A0A7W6A6J6</accession>
<organism evidence="1 2">
    <name type="scientific">Brevundimonas mediterranea</name>
    <dbReference type="NCBI Taxonomy" id="74329"/>
    <lineage>
        <taxon>Bacteria</taxon>
        <taxon>Pseudomonadati</taxon>
        <taxon>Pseudomonadota</taxon>
        <taxon>Alphaproteobacteria</taxon>
        <taxon>Caulobacterales</taxon>
        <taxon>Caulobacteraceae</taxon>
        <taxon>Brevundimonas</taxon>
    </lineage>
</organism>
<dbReference type="Proteomes" id="UP000532936">
    <property type="component" value="Unassembled WGS sequence"/>
</dbReference>
<sequence>MIAIIAAALLIQAAPREDPGFTDIWNEYGSAMEAEGITRRMAAQAYTWTEGQYHLGLCRRYLDQDDVTFWREWWKNTPLEQSVMGRRLLEVGSTNYTEGLEAAVTEPITSAHCQRIADSWFADMKRLTEEPQ</sequence>
<gene>
    <name evidence="1" type="ORF">GGR11_002724</name>
</gene>
<proteinExistence type="predicted"/>
<comment type="caution">
    <text evidence="1">The sequence shown here is derived from an EMBL/GenBank/DDBJ whole genome shotgun (WGS) entry which is preliminary data.</text>
</comment>
<dbReference type="AlphaFoldDB" id="A0A7W6A6J6"/>
<evidence type="ECO:0000313" key="2">
    <source>
        <dbReference type="Proteomes" id="UP000532936"/>
    </source>
</evidence>